<gene>
    <name evidence="3" type="ORF">K469DRAFT_555032</name>
</gene>
<accession>A0A6A6ELP3</accession>
<dbReference type="Gene3D" id="2.130.10.10">
    <property type="entry name" value="YVTN repeat-like/Quinoprotein amine dehydrogenase"/>
    <property type="match status" value="1"/>
</dbReference>
<proteinExistence type="inferred from homology"/>
<dbReference type="Proteomes" id="UP000800200">
    <property type="component" value="Unassembled WGS sequence"/>
</dbReference>
<dbReference type="PANTHER" id="PTHR30344:SF1">
    <property type="entry name" value="6-PHOSPHOGLUCONOLACTONASE"/>
    <property type="match status" value="1"/>
</dbReference>
<dbReference type="EMBL" id="ML994615">
    <property type="protein sequence ID" value="KAF2192494.1"/>
    <property type="molecule type" value="Genomic_DNA"/>
</dbReference>
<feature type="chain" id="PRO_5025550884" evidence="2">
    <location>
        <begin position="18"/>
        <end position="398"/>
    </location>
</feature>
<evidence type="ECO:0000313" key="4">
    <source>
        <dbReference type="Proteomes" id="UP000800200"/>
    </source>
</evidence>
<dbReference type="PANTHER" id="PTHR30344">
    <property type="entry name" value="6-PHOSPHOGLUCONOLACTONASE-RELATED"/>
    <property type="match status" value="1"/>
</dbReference>
<dbReference type="OrthoDB" id="9972196at2759"/>
<dbReference type="InterPro" id="IPR011045">
    <property type="entry name" value="N2O_reductase_N"/>
</dbReference>
<dbReference type="GO" id="GO:0016853">
    <property type="term" value="F:isomerase activity"/>
    <property type="evidence" value="ECO:0007669"/>
    <property type="project" value="UniProtKB-KW"/>
</dbReference>
<name>A0A6A6ELP3_9PEZI</name>
<evidence type="ECO:0000256" key="1">
    <source>
        <dbReference type="ARBA" id="ARBA00005564"/>
    </source>
</evidence>
<dbReference type="SUPFAM" id="SSF50974">
    <property type="entry name" value="Nitrous oxide reductase, N-terminal domain"/>
    <property type="match status" value="1"/>
</dbReference>
<comment type="similarity">
    <text evidence="1">Belongs to the cycloisomerase 2 family.</text>
</comment>
<dbReference type="InterPro" id="IPR015943">
    <property type="entry name" value="WD40/YVTN_repeat-like_dom_sf"/>
</dbReference>
<evidence type="ECO:0000256" key="2">
    <source>
        <dbReference type="SAM" id="SignalP"/>
    </source>
</evidence>
<organism evidence="3 4">
    <name type="scientific">Zopfia rhizophila CBS 207.26</name>
    <dbReference type="NCBI Taxonomy" id="1314779"/>
    <lineage>
        <taxon>Eukaryota</taxon>
        <taxon>Fungi</taxon>
        <taxon>Dikarya</taxon>
        <taxon>Ascomycota</taxon>
        <taxon>Pezizomycotina</taxon>
        <taxon>Dothideomycetes</taxon>
        <taxon>Dothideomycetes incertae sedis</taxon>
        <taxon>Zopfiaceae</taxon>
        <taxon>Zopfia</taxon>
    </lineage>
</organism>
<dbReference type="AlphaFoldDB" id="A0A6A6ELP3"/>
<feature type="signal peptide" evidence="2">
    <location>
        <begin position="1"/>
        <end position="17"/>
    </location>
</feature>
<evidence type="ECO:0000313" key="3">
    <source>
        <dbReference type="EMBL" id="KAF2192494.1"/>
    </source>
</evidence>
<reference evidence="3" key="1">
    <citation type="journal article" date="2020" name="Stud. Mycol.">
        <title>101 Dothideomycetes genomes: a test case for predicting lifestyles and emergence of pathogens.</title>
        <authorList>
            <person name="Haridas S."/>
            <person name="Albert R."/>
            <person name="Binder M."/>
            <person name="Bloem J."/>
            <person name="Labutti K."/>
            <person name="Salamov A."/>
            <person name="Andreopoulos B."/>
            <person name="Baker S."/>
            <person name="Barry K."/>
            <person name="Bills G."/>
            <person name="Bluhm B."/>
            <person name="Cannon C."/>
            <person name="Castanera R."/>
            <person name="Culley D."/>
            <person name="Daum C."/>
            <person name="Ezra D."/>
            <person name="Gonzalez J."/>
            <person name="Henrissat B."/>
            <person name="Kuo A."/>
            <person name="Liang C."/>
            <person name="Lipzen A."/>
            <person name="Lutzoni F."/>
            <person name="Magnuson J."/>
            <person name="Mondo S."/>
            <person name="Nolan M."/>
            <person name="Ohm R."/>
            <person name="Pangilinan J."/>
            <person name="Park H.-J."/>
            <person name="Ramirez L."/>
            <person name="Alfaro M."/>
            <person name="Sun H."/>
            <person name="Tritt A."/>
            <person name="Yoshinaga Y."/>
            <person name="Zwiers L.-H."/>
            <person name="Turgeon B."/>
            <person name="Goodwin S."/>
            <person name="Spatafora J."/>
            <person name="Crous P."/>
            <person name="Grigoriev I."/>
        </authorList>
    </citation>
    <scope>NUCLEOTIDE SEQUENCE</scope>
    <source>
        <strain evidence="3">CBS 207.26</strain>
    </source>
</reference>
<keyword evidence="3" id="KW-0413">Isomerase</keyword>
<keyword evidence="4" id="KW-1185">Reference proteome</keyword>
<dbReference type="Pfam" id="PF10282">
    <property type="entry name" value="Lactonase"/>
    <property type="match status" value="1"/>
</dbReference>
<dbReference type="InterPro" id="IPR050282">
    <property type="entry name" value="Cycloisomerase_2"/>
</dbReference>
<dbReference type="InterPro" id="IPR019405">
    <property type="entry name" value="Lactonase_7-beta_prop"/>
</dbReference>
<protein>
    <submittedName>
        <fullName evidence="3">Putative isomerase YbhE</fullName>
    </submittedName>
</protein>
<dbReference type="GO" id="GO:0017057">
    <property type="term" value="F:6-phosphogluconolactonase activity"/>
    <property type="evidence" value="ECO:0007669"/>
    <property type="project" value="TreeGrafter"/>
</dbReference>
<sequence length="398" mass="42701">MAIHSLLLAALASSASAVNLYVASYAGTVSTLQVTPGLGEDVYAASAALRFISTNKDCGSAPSWLTFAENRILYCVDEGFATPNASVNTLKINADGSLTKIQSIDTIQGPVSAQFYNDGKNGAVALAHYSASAISTFLRTRDGRLSPLENFTFTAPPGPRPEQEKPHEHQAILDPTGKFLLFPDLGADVVRVYSFDSNSKLKEQKSLQAPTGSGPRHAVFWSPKQSYSKSDIYLFVIHELSNRIISYAVSYPSAGGLEFKKLQELGLYGDRADPVGTRAAEIIVSPDNNFVLASNRNATVFTLPNPDPSNSTQIPSDSIVTFNISQKGELTFQELSPSGGSFPRHFTLNKDGSQIAVANQNSGNVVIWKRDAKTGKIGDRLATAEGLGQTTNVLFDES</sequence>
<keyword evidence="2" id="KW-0732">Signal</keyword>